<dbReference type="KEGG" id="pgri:PgNI_02431"/>
<keyword evidence="1" id="KW-1185">Reference proteome</keyword>
<accession>A0A6P8BHL4</accession>
<proteinExistence type="predicted"/>
<dbReference type="RefSeq" id="XP_030986685.1">
    <property type="nucleotide sequence ID" value="XM_031122497.1"/>
</dbReference>
<name>A0A6P8BHL4_PYRGI</name>
<reference evidence="2" key="2">
    <citation type="submission" date="2019-10" db="EMBL/GenBank/DDBJ databases">
        <authorList>
            <consortium name="NCBI Genome Project"/>
        </authorList>
    </citation>
    <scope>NUCLEOTIDE SEQUENCE</scope>
    <source>
        <strain evidence="2">NI907</strain>
    </source>
</reference>
<sequence length="175" mass="19572">MVCSPGWGQSRLIRWGRLRRVVCVECDGLLLNGSVASGGTLVLRFPTSGMLKAALRVPLFMRDWPCGCLPVKSSRSQRLSRRKESLSVAANIDGLMRDQRSPSYPLHRVRPVGGFIMACSVGRHDLTTVRKRQSLYGVGSQLTENVSSWLLALRPTRQKAYIEKTLCERQVTELD</sequence>
<gene>
    <name evidence="2" type="ORF">PgNI_02431</name>
</gene>
<dbReference type="GeneID" id="41957409"/>
<reference evidence="2" key="3">
    <citation type="submission" date="2025-08" db="UniProtKB">
        <authorList>
            <consortium name="RefSeq"/>
        </authorList>
    </citation>
    <scope>IDENTIFICATION</scope>
    <source>
        <strain evidence="2">NI907</strain>
    </source>
</reference>
<protein>
    <submittedName>
        <fullName evidence="2">Uncharacterized protein</fullName>
    </submittedName>
</protein>
<dbReference type="Proteomes" id="UP000515153">
    <property type="component" value="Unplaced"/>
</dbReference>
<organism evidence="1 2">
    <name type="scientific">Pyricularia grisea</name>
    <name type="common">Crabgrass-specific blast fungus</name>
    <name type="synonym">Magnaporthe grisea</name>
    <dbReference type="NCBI Taxonomy" id="148305"/>
    <lineage>
        <taxon>Eukaryota</taxon>
        <taxon>Fungi</taxon>
        <taxon>Dikarya</taxon>
        <taxon>Ascomycota</taxon>
        <taxon>Pezizomycotina</taxon>
        <taxon>Sordariomycetes</taxon>
        <taxon>Sordariomycetidae</taxon>
        <taxon>Magnaporthales</taxon>
        <taxon>Pyriculariaceae</taxon>
        <taxon>Pyricularia</taxon>
    </lineage>
</organism>
<dbReference type="AlphaFoldDB" id="A0A6P8BHL4"/>
<evidence type="ECO:0000313" key="1">
    <source>
        <dbReference type="Proteomes" id="UP000515153"/>
    </source>
</evidence>
<reference evidence="2" key="1">
    <citation type="journal article" date="2019" name="Mol. Biol. Evol.">
        <title>Blast fungal genomes show frequent chromosomal changes, gene gains and losses, and effector gene turnover.</title>
        <authorList>
            <person name="Gomez Luciano L.B."/>
            <person name="Jason Tsai I."/>
            <person name="Chuma I."/>
            <person name="Tosa Y."/>
            <person name="Chen Y.H."/>
            <person name="Li J.Y."/>
            <person name="Li M.Y."/>
            <person name="Jade Lu M.Y."/>
            <person name="Nakayashiki H."/>
            <person name="Li W.H."/>
        </authorList>
    </citation>
    <scope>NUCLEOTIDE SEQUENCE</scope>
    <source>
        <strain evidence="2">NI907</strain>
    </source>
</reference>
<evidence type="ECO:0000313" key="2">
    <source>
        <dbReference type="RefSeq" id="XP_030986685.1"/>
    </source>
</evidence>